<evidence type="ECO:0000313" key="2">
    <source>
        <dbReference type="EMBL" id="EFO18748.1"/>
    </source>
</evidence>
<dbReference type="GeneID" id="9947188"/>
<organism evidence="2">
    <name type="scientific">Loa loa</name>
    <name type="common">Eye worm</name>
    <name type="synonym">Filaria loa</name>
    <dbReference type="NCBI Taxonomy" id="7209"/>
    <lineage>
        <taxon>Eukaryota</taxon>
        <taxon>Metazoa</taxon>
        <taxon>Ecdysozoa</taxon>
        <taxon>Nematoda</taxon>
        <taxon>Chromadorea</taxon>
        <taxon>Rhabditida</taxon>
        <taxon>Spirurina</taxon>
        <taxon>Spiruromorpha</taxon>
        <taxon>Filarioidea</taxon>
        <taxon>Onchocercidae</taxon>
        <taxon>Loa</taxon>
    </lineage>
</organism>
<protein>
    <submittedName>
        <fullName evidence="2">Uncharacterized protein</fullName>
    </submittedName>
</protein>
<evidence type="ECO:0000256" key="1">
    <source>
        <dbReference type="SAM" id="Phobius"/>
    </source>
</evidence>
<accession>A0A1S0TSH0</accession>
<dbReference type="EMBL" id="JH712077">
    <property type="protein sequence ID" value="EFO18748.1"/>
    <property type="molecule type" value="Genomic_DNA"/>
</dbReference>
<keyword evidence="1" id="KW-0812">Transmembrane</keyword>
<keyword evidence="1" id="KW-1133">Transmembrane helix</keyword>
<dbReference type="CTD" id="9947188"/>
<name>A0A1S0TSH0_LOALO</name>
<sequence>MVSEWTNMNVAIVLTNEPSASYSLPNGFPCTCNYVASIISLSNVLAILMGHKLVMINQVTNKLHHIATVQIHIHLVLQNPLLPIMQWMDRSSSIVLIDANICQDNISNKNMEGAFAICILMMKNETTDLRTLRLK</sequence>
<dbReference type="InParanoid" id="A0A1S0TSH0"/>
<dbReference type="AlphaFoldDB" id="A0A1S0TSH0"/>
<proteinExistence type="predicted"/>
<feature type="transmembrane region" description="Helical" evidence="1">
    <location>
        <begin position="34"/>
        <end position="54"/>
    </location>
</feature>
<reference evidence="2" key="1">
    <citation type="submission" date="2012-04" db="EMBL/GenBank/DDBJ databases">
        <title>The Genome Sequence of Loa loa.</title>
        <authorList>
            <consortium name="The Broad Institute Genome Sequencing Platform"/>
            <consortium name="Broad Institute Genome Sequencing Center for Infectious Disease"/>
            <person name="Nutman T.B."/>
            <person name="Fink D.L."/>
            <person name="Russ C."/>
            <person name="Young S."/>
            <person name="Zeng Q."/>
            <person name="Gargeya S."/>
            <person name="Alvarado L."/>
            <person name="Berlin A."/>
            <person name="Chapman S.B."/>
            <person name="Chen Z."/>
            <person name="Freedman E."/>
            <person name="Gellesch M."/>
            <person name="Goldberg J."/>
            <person name="Griggs A."/>
            <person name="Gujja S."/>
            <person name="Heilman E.R."/>
            <person name="Heiman D."/>
            <person name="Howarth C."/>
            <person name="Mehta T."/>
            <person name="Neiman D."/>
            <person name="Pearson M."/>
            <person name="Roberts A."/>
            <person name="Saif S."/>
            <person name="Shea T."/>
            <person name="Shenoy N."/>
            <person name="Sisk P."/>
            <person name="Stolte C."/>
            <person name="Sykes S."/>
            <person name="White J."/>
            <person name="Yandava C."/>
            <person name="Haas B."/>
            <person name="Henn M.R."/>
            <person name="Nusbaum C."/>
            <person name="Birren B."/>
        </authorList>
    </citation>
    <scope>NUCLEOTIDE SEQUENCE [LARGE SCALE GENOMIC DNA]</scope>
</reference>
<dbReference type="KEGG" id="loa:LOAG_09749"/>
<keyword evidence="1" id="KW-0472">Membrane</keyword>
<gene>
    <name evidence="2" type="ORF">LOAG_09749</name>
</gene>
<dbReference type="RefSeq" id="XP_003145323.1">
    <property type="nucleotide sequence ID" value="XM_003145275.1"/>
</dbReference>